<dbReference type="Pfam" id="PF12831">
    <property type="entry name" value="FAD_oxidored"/>
    <property type="match status" value="1"/>
</dbReference>
<keyword evidence="7" id="KW-1185">Reference proteome</keyword>
<sequence length="648" mass="72403">MKRRSFFKTSAGTVGVASILPMAGCTTARVNSKGERTTDKWTQVGTGKTGLPNRKKTLNYDVAVLGAGMAGISAAVAAARNGAKTVLVQDRPVLGGNASSEMRVTVNGVHGLRVKDKKQPKIERETGIIEEIMIENWYYNPQESYPVWDHVLYNFCVREPNLTVMLNCQATEAIMDGAKIKSAVCWGYTNETEYVINAKQFVDCSGDGLLAATAGAEYRTGREGKAEFNESYAPDQPDGWTQGDTIMMITKDMGRPVPFYPPEYALPFDYEKAFKDKHRKIKQVKEGFWWVELGDEFDTIAAREDNRHKLMAYFYGVWDHIKNSGDFPEADNLALDWVGSIPGRRESRRFMGDHVLCQNDMLDYRHFEDAVAYGGWSLDEHAPGGIENLDDPASFFHQGFEKLYEIPYRSLYSKNISNLQFSGRNASLTHIALSSTRIISTCAMMGQATGSAAAMCVDKGVNPRDIAQLHIKELQEQIIRDDTFIPNRPANDPKDLVRNDGMLFASPAKSGDVNLLTDGIGRDIYGEVHHWESNSLPAEIQVVWEKPVELSKVELKGDTELHKKIAMHKNPAKNEGQHTTVPPELIKTMTIDAQVNGKWVQVATVENNLVRRIKTEFPTVRATAIRLNIKEVHGKPTAKVFEVRAYKS</sequence>
<dbReference type="Gene3D" id="2.60.120.260">
    <property type="entry name" value="Galactose-binding domain-like"/>
    <property type="match status" value="1"/>
</dbReference>
<keyword evidence="1" id="KW-0004">4Fe-4S</keyword>
<dbReference type="Gene3D" id="3.50.50.60">
    <property type="entry name" value="FAD/NAD(P)-binding domain"/>
    <property type="match status" value="1"/>
</dbReference>
<evidence type="ECO:0000256" key="1">
    <source>
        <dbReference type="ARBA" id="ARBA00022485"/>
    </source>
</evidence>
<reference evidence="6 7" key="1">
    <citation type="submission" date="2019-04" db="EMBL/GenBank/DDBJ databases">
        <authorList>
            <person name="Van Vliet M D."/>
        </authorList>
    </citation>
    <scope>NUCLEOTIDE SEQUENCE [LARGE SCALE GENOMIC DNA]</scope>
    <source>
        <strain evidence="6 7">F21</strain>
    </source>
</reference>
<dbReference type="GO" id="GO:0046872">
    <property type="term" value="F:metal ion binding"/>
    <property type="evidence" value="ECO:0007669"/>
    <property type="project" value="UniProtKB-KW"/>
</dbReference>
<gene>
    <name evidence="6" type="ORF">SCARR_02553</name>
</gene>
<evidence type="ECO:0000313" key="6">
    <source>
        <dbReference type="EMBL" id="VGO20490.1"/>
    </source>
</evidence>
<evidence type="ECO:0000256" key="4">
    <source>
        <dbReference type="ARBA" id="ARBA00023004"/>
    </source>
</evidence>
<name>A0A6C2UJT3_9BACT</name>
<evidence type="ECO:0000256" key="2">
    <source>
        <dbReference type="ARBA" id="ARBA00022723"/>
    </source>
</evidence>
<keyword evidence="5" id="KW-0411">Iron-sulfur</keyword>
<proteinExistence type="predicted"/>
<keyword evidence="3" id="KW-0560">Oxidoreductase</keyword>
<dbReference type="EMBL" id="CAAHFH010000001">
    <property type="protein sequence ID" value="VGO20490.1"/>
    <property type="molecule type" value="Genomic_DNA"/>
</dbReference>
<dbReference type="SUPFAM" id="SSF51905">
    <property type="entry name" value="FAD/NAD(P)-binding domain"/>
    <property type="match status" value="1"/>
</dbReference>
<dbReference type="GO" id="GO:0016491">
    <property type="term" value="F:oxidoreductase activity"/>
    <property type="evidence" value="ECO:0007669"/>
    <property type="project" value="UniProtKB-KW"/>
</dbReference>
<keyword evidence="2" id="KW-0479">Metal-binding</keyword>
<organism evidence="6 7">
    <name type="scientific">Pontiella sulfatireligans</name>
    <dbReference type="NCBI Taxonomy" id="2750658"/>
    <lineage>
        <taxon>Bacteria</taxon>
        <taxon>Pseudomonadati</taxon>
        <taxon>Kiritimatiellota</taxon>
        <taxon>Kiritimatiellia</taxon>
        <taxon>Kiritimatiellales</taxon>
        <taxon>Pontiellaceae</taxon>
        <taxon>Pontiella</taxon>
    </lineage>
</organism>
<dbReference type="PANTHER" id="PTHR43498:SF1">
    <property type="entry name" value="COB--COM HETERODISULFIDE REDUCTASE IRON-SULFUR SUBUNIT A"/>
    <property type="match status" value="1"/>
</dbReference>
<dbReference type="Proteomes" id="UP000346198">
    <property type="component" value="Unassembled WGS sequence"/>
</dbReference>
<dbReference type="PANTHER" id="PTHR43498">
    <property type="entry name" value="FERREDOXIN:COB-COM HETERODISULFIDE REDUCTASE SUBUNIT A"/>
    <property type="match status" value="1"/>
</dbReference>
<evidence type="ECO:0000256" key="5">
    <source>
        <dbReference type="ARBA" id="ARBA00023014"/>
    </source>
</evidence>
<dbReference type="InterPro" id="IPR036188">
    <property type="entry name" value="FAD/NAD-bd_sf"/>
</dbReference>
<evidence type="ECO:0000256" key="3">
    <source>
        <dbReference type="ARBA" id="ARBA00023002"/>
    </source>
</evidence>
<protein>
    <submittedName>
        <fullName evidence="6">Uncharacterized protein</fullName>
    </submittedName>
</protein>
<dbReference type="RefSeq" id="WP_136061898.1">
    <property type="nucleotide sequence ID" value="NZ_CAAHFH010000001.1"/>
</dbReference>
<dbReference type="InterPro" id="IPR039650">
    <property type="entry name" value="HdrA-like"/>
</dbReference>
<dbReference type="GO" id="GO:0051539">
    <property type="term" value="F:4 iron, 4 sulfur cluster binding"/>
    <property type="evidence" value="ECO:0007669"/>
    <property type="project" value="UniProtKB-KW"/>
</dbReference>
<keyword evidence="4" id="KW-0408">Iron</keyword>
<dbReference type="AlphaFoldDB" id="A0A6C2UJT3"/>
<evidence type="ECO:0000313" key="7">
    <source>
        <dbReference type="Proteomes" id="UP000346198"/>
    </source>
</evidence>
<accession>A0A6C2UJT3</accession>